<keyword evidence="5" id="KW-0805">Transcription regulation</keyword>
<dbReference type="RefSeq" id="XP_066926406.1">
    <property type="nucleotide sequence ID" value="XM_067070305.1"/>
</dbReference>
<evidence type="ECO:0000313" key="11">
    <source>
        <dbReference type="EnsemblMetazoa" id="CLYHEMP020335.1"/>
    </source>
</evidence>
<dbReference type="CDD" id="cd15522">
    <property type="entry name" value="PHD_TAF3"/>
    <property type="match status" value="1"/>
</dbReference>
<evidence type="ECO:0000256" key="2">
    <source>
        <dbReference type="ARBA" id="ARBA00022723"/>
    </source>
</evidence>
<keyword evidence="4" id="KW-0862">Zinc</keyword>
<evidence type="ECO:0000256" key="4">
    <source>
        <dbReference type="ARBA" id="ARBA00022833"/>
    </source>
</evidence>
<name>A0A7M5XAA4_9CNID</name>
<dbReference type="InterPro" id="IPR019787">
    <property type="entry name" value="Znf_PHD-finger"/>
</dbReference>
<dbReference type="Proteomes" id="UP000594262">
    <property type="component" value="Unplaced"/>
</dbReference>
<keyword evidence="7" id="KW-0539">Nucleus</keyword>
<dbReference type="EnsemblMetazoa" id="CLYHEMT020335.1">
    <property type="protein sequence ID" value="CLYHEMP020335.1"/>
    <property type="gene ID" value="CLYHEMG020335"/>
</dbReference>
<feature type="compositionally biased region" description="Low complexity" evidence="9">
    <location>
        <begin position="528"/>
        <end position="538"/>
    </location>
</feature>
<feature type="compositionally biased region" description="Basic and acidic residues" evidence="9">
    <location>
        <begin position="292"/>
        <end position="392"/>
    </location>
</feature>
<dbReference type="PANTHER" id="PTHR46452:SF1">
    <property type="entry name" value="TRANSCRIPTION INITIATION FACTOR TFIID SUBUNIT 3"/>
    <property type="match status" value="1"/>
</dbReference>
<dbReference type="SMART" id="SM00249">
    <property type="entry name" value="PHD"/>
    <property type="match status" value="1"/>
</dbReference>
<feature type="region of interest" description="Disordered" evidence="9">
    <location>
        <begin position="220"/>
        <end position="740"/>
    </location>
</feature>
<dbReference type="PROSITE" id="PS50016">
    <property type="entry name" value="ZF_PHD_2"/>
    <property type="match status" value="1"/>
</dbReference>
<evidence type="ECO:0000256" key="6">
    <source>
        <dbReference type="ARBA" id="ARBA00023163"/>
    </source>
</evidence>
<dbReference type="AlphaFoldDB" id="A0A7M5XAA4"/>
<comment type="subcellular location">
    <subcellularLocation>
        <location evidence="1">Nucleus</location>
    </subcellularLocation>
</comment>
<feature type="compositionally biased region" description="Low complexity" evidence="9">
    <location>
        <begin position="256"/>
        <end position="275"/>
    </location>
</feature>
<reference evidence="11" key="1">
    <citation type="submission" date="2021-01" db="UniProtKB">
        <authorList>
            <consortium name="EnsemblMetazoa"/>
        </authorList>
    </citation>
    <scope>IDENTIFICATION</scope>
</reference>
<evidence type="ECO:0000256" key="3">
    <source>
        <dbReference type="ARBA" id="ARBA00022771"/>
    </source>
</evidence>
<evidence type="ECO:0000256" key="1">
    <source>
        <dbReference type="ARBA" id="ARBA00004123"/>
    </source>
</evidence>
<feature type="region of interest" description="Disordered" evidence="9">
    <location>
        <begin position="135"/>
        <end position="179"/>
    </location>
</feature>
<evidence type="ECO:0000256" key="7">
    <source>
        <dbReference type="ARBA" id="ARBA00023242"/>
    </source>
</evidence>
<keyword evidence="6" id="KW-0804">Transcription</keyword>
<dbReference type="OrthoDB" id="436852at2759"/>
<dbReference type="InterPro" id="IPR009072">
    <property type="entry name" value="Histone-fold"/>
</dbReference>
<dbReference type="InterPro" id="IPR006565">
    <property type="entry name" value="BTP"/>
</dbReference>
<dbReference type="GO" id="GO:0008270">
    <property type="term" value="F:zinc ion binding"/>
    <property type="evidence" value="ECO:0007669"/>
    <property type="project" value="UniProtKB-KW"/>
</dbReference>
<dbReference type="InterPro" id="IPR011011">
    <property type="entry name" value="Znf_FYVE_PHD"/>
</dbReference>
<dbReference type="SUPFAM" id="SSF57903">
    <property type="entry name" value="FYVE/PHD zinc finger"/>
    <property type="match status" value="1"/>
</dbReference>
<dbReference type="InterPro" id="IPR013083">
    <property type="entry name" value="Znf_RING/FYVE/PHD"/>
</dbReference>
<dbReference type="InterPro" id="IPR019786">
    <property type="entry name" value="Zinc_finger_PHD-type_CS"/>
</dbReference>
<evidence type="ECO:0000313" key="12">
    <source>
        <dbReference type="Proteomes" id="UP000594262"/>
    </source>
</evidence>
<keyword evidence="2" id="KW-0479">Metal-binding</keyword>
<dbReference type="Gene3D" id="1.10.20.10">
    <property type="entry name" value="Histone, subunit A"/>
    <property type="match status" value="1"/>
</dbReference>
<dbReference type="Pfam" id="PF00628">
    <property type="entry name" value="PHD"/>
    <property type="match status" value="1"/>
</dbReference>
<organism evidence="11 12">
    <name type="scientific">Clytia hemisphaerica</name>
    <dbReference type="NCBI Taxonomy" id="252671"/>
    <lineage>
        <taxon>Eukaryota</taxon>
        <taxon>Metazoa</taxon>
        <taxon>Cnidaria</taxon>
        <taxon>Hydrozoa</taxon>
        <taxon>Hydroidolina</taxon>
        <taxon>Leptothecata</taxon>
        <taxon>Obeliida</taxon>
        <taxon>Clytiidae</taxon>
        <taxon>Clytia</taxon>
    </lineage>
</organism>
<dbReference type="InterPro" id="IPR001965">
    <property type="entry name" value="Znf_PHD"/>
</dbReference>
<evidence type="ECO:0000256" key="8">
    <source>
        <dbReference type="PROSITE-ProRule" id="PRU00146"/>
    </source>
</evidence>
<feature type="compositionally biased region" description="Basic and acidic residues" evidence="9">
    <location>
        <begin position="399"/>
        <end position="410"/>
    </location>
</feature>
<evidence type="ECO:0000259" key="10">
    <source>
        <dbReference type="PROSITE" id="PS50016"/>
    </source>
</evidence>
<feature type="compositionally biased region" description="Low complexity" evidence="9">
    <location>
        <begin position="482"/>
        <end position="496"/>
    </location>
</feature>
<feature type="compositionally biased region" description="Basic and acidic residues" evidence="9">
    <location>
        <begin position="452"/>
        <end position="474"/>
    </location>
</feature>
<dbReference type="GO" id="GO:0005669">
    <property type="term" value="C:transcription factor TFIID complex"/>
    <property type="evidence" value="ECO:0007669"/>
    <property type="project" value="TreeGrafter"/>
</dbReference>
<dbReference type="PROSITE" id="PS01359">
    <property type="entry name" value="ZF_PHD_1"/>
    <property type="match status" value="1"/>
</dbReference>
<sequence>MANPNDKKDYIRTSLGLATAQICQGLGWHSVQRSSHDVLTDVLERYLSLVSKRAALVSQTCCRTAPNLDDVVLAFKQLGIQIHELQDYMHQVEPAPSLKCIPKAPIEQNSNCLLDFSGEDFLPPLIDISIKEEEITEEEAEDATPDANDESSKGERPKTITFRTDSIESPPYSPLEPKSLNLNALQNMDLTRPDLKVTTPKGYTPTLTTRPVVATISSLVNSTVKSPSPAERKRTPTPTHSKSTKKEKKESKKTESPQSLLSPPTSTKSKSPSPKLSKKSKPAPPSPAALAAKEKEREQKEKEKKEKEQRDRERREKEKREKEQRDRERREQKEREKQEREREKQELKEQKEREKQEREREKQEQKEREKKEREREKERQKQRELELKKEKEIQEEEERLAQFEREREQSDPFDDDPPSSPNRTYLLHAPREDSPTSTLFSPPRVRIASYQSDKKKPKDKEKREKKDSSKEDKKSKHKKKSSTLSSPASSIGSLKSPPSAKSDLLSPPKLSQPIIKHEKSSNKTVMFPPDSSPDITDSPAKHTFASPEERKSIKQEEDESPLKISPISLSKHVKKEAKTDVSENEIDVTSFSQGEEAVPSYSESFQPNMFFPTKFKDEKKKKKKKKSEKDRDEKMRKKEDREKKKDRKRKLEESPTPSSSSTSTMIPKLTLKMGSEKISDDPPPAKIPKKRAGSPPLSLKTVLKPSTSQIVKKKKEKKKDKHKEKSRDFDDEDDNVSNSGFYVESQTDTAHSYDNKIYYCPGCGKPDDGSPMIGCDKCDDWYHWPCVNIVEEPAEDEKWFCPNCPGGVTKKKKKKKKRDGD</sequence>
<dbReference type="PANTHER" id="PTHR46452">
    <property type="entry name" value="TRANSCRIPTION INITIATION FACTOR TFIID SUBUNIT 3"/>
    <property type="match status" value="1"/>
</dbReference>
<protein>
    <recommendedName>
        <fullName evidence="10">PHD-type domain-containing protein</fullName>
    </recommendedName>
</protein>
<dbReference type="SMART" id="SM00576">
    <property type="entry name" value="BTP"/>
    <property type="match status" value="1"/>
</dbReference>
<feature type="compositionally biased region" description="Acidic residues" evidence="9">
    <location>
        <begin position="135"/>
        <end position="149"/>
    </location>
</feature>
<feature type="compositionally biased region" description="Basic and acidic residues" evidence="9">
    <location>
        <begin position="627"/>
        <end position="653"/>
    </location>
</feature>
<dbReference type="GO" id="GO:0045944">
    <property type="term" value="P:positive regulation of transcription by RNA polymerase II"/>
    <property type="evidence" value="ECO:0007669"/>
    <property type="project" value="TreeGrafter"/>
</dbReference>
<keyword evidence="12" id="KW-1185">Reference proteome</keyword>
<evidence type="ECO:0000256" key="5">
    <source>
        <dbReference type="ARBA" id="ARBA00023015"/>
    </source>
</evidence>
<feature type="compositionally biased region" description="Basic residues" evidence="9">
    <location>
        <begin position="711"/>
        <end position="722"/>
    </location>
</feature>
<accession>A0A7M5XAA4</accession>
<dbReference type="RefSeq" id="XP_066926398.1">
    <property type="nucleotide sequence ID" value="XM_067070297.1"/>
</dbReference>
<dbReference type="GeneID" id="136813809"/>
<evidence type="ECO:0000256" key="9">
    <source>
        <dbReference type="SAM" id="MobiDB-lite"/>
    </source>
</evidence>
<proteinExistence type="predicted"/>
<dbReference type="Pfam" id="PF07524">
    <property type="entry name" value="Bromo_TP"/>
    <property type="match status" value="1"/>
</dbReference>
<dbReference type="GO" id="GO:0002039">
    <property type="term" value="F:p53 binding"/>
    <property type="evidence" value="ECO:0007669"/>
    <property type="project" value="TreeGrafter"/>
</dbReference>
<keyword evidence="3 8" id="KW-0863">Zinc-finger</keyword>
<dbReference type="Gene3D" id="3.30.40.10">
    <property type="entry name" value="Zinc/RING finger domain, C3HC4 (zinc finger)"/>
    <property type="match status" value="1"/>
</dbReference>
<dbReference type="GO" id="GO:0046982">
    <property type="term" value="F:protein heterodimerization activity"/>
    <property type="evidence" value="ECO:0007669"/>
    <property type="project" value="InterPro"/>
</dbReference>
<feature type="compositionally biased region" description="Low complexity" evidence="9">
    <location>
        <begin position="654"/>
        <end position="664"/>
    </location>
</feature>
<feature type="domain" description="PHD-type" evidence="10">
    <location>
        <begin position="757"/>
        <end position="807"/>
    </location>
</feature>